<dbReference type="EMBL" id="AP012273">
    <property type="protein sequence ID" value="BAO43899.1"/>
    <property type="molecule type" value="Genomic_DNA"/>
</dbReference>
<dbReference type="Proteomes" id="UP000031631">
    <property type="component" value="Chromosome"/>
</dbReference>
<reference evidence="1 2" key="1">
    <citation type="journal article" date="2014" name="PLoS ONE">
        <title>Physiological and genomic features of a novel sulfur-oxidizing gammaproteobacterium belonging to a previously uncultivated symbiotic lineage isolated from a hydrothermal vent.</title>
        <authorList>
            <person name="Nunoura T."/>
            <person name="Takaki Y."/>
            <person name="Kazama H."/>
            <person name="Kakuta J."/>
            <person name="Shimamura S."/>
            <person name="Makita H."/>
            <person name="Hirai M."/>
            <person name="Miyazaki M."/>
            <person name="Takai K."/>
        </authorList>
    </citation>
    <scope>NUCLEOTIDE SEQUENCE [LARGE SCALE GENOMIC DNA]</scope>
    <source>
        <strain evidence="1 2">Hiromi1</strain>
    </source>
</reference>
<gene>
    <name evidence="1" type="ORF">TBH_C0969</name>
</gene>
<protein>
    <submittedName>
        <fullName evidence="1">Uncharacterized protein</fullName>
    </submittedName>
</protein>
<dbReference type="AlphaFoldDB" id="A0A7U6JGV5"/>
<evidence type="ECO:0000313" key="2">
    <source>
        <dbReference type="Proteomes" id="UP000031631"/>
    </source>
</evidence>
<evidence type="ECO:0000313" key="1">
    <source>
        <dbReference type="EMBL" id="BAO43899.1"/>
    </source>
</evidence>
<accession>A0A7U6JGV5</accession>
<organism evidence="1 2">
    <name type="scientific">Thiolapillus brandeum</name>
    <dbReference type="NCBI Taxonomy" id="1076588"/>
    <lineage>
        <taxon>Bacteria</taxon>
        <taxon>Pseudomonadati</taxon>
        <taxon>Pseudomonadota</taxon>
        <taxon>Gammaproteobacteria</taxon>
        <taxon>Chromatiales</taxon>
        <taxon>Sedimenticolaceae</taxon>
        <taxon>Thiolapillus</taxon>
    </lineage>
</organism>
<sequence>MNFSKRHYQPSSEPQRETVEKLRNISRRLGWRMKWAQHEIQEAQERINQWRQ</sequence>
<dbReference type="KEGG" id="tbn:TBH_C0969"/>
<dbReference type="RefSeq" id="WP_154662387.1">
    <property type="nucleotide sequence ID" value="NZ_AP012273.1"/>
</dbReference>
<keyword evidence="2" id="KW-1185">Reference proteome</keyword>
<name>A0A7U6JGV5_9GAMM</name>
<proteinExistence type="predicted"/>